<dbReference type="PRINTS" id="PR00463">
    <property type="entry name" value="EP450I"/>
</dbReference>
<feature type="binding site" description="axial binding residue" evidence="8">
    <location>
        <position position="456"/>
    </location>
    <ligand>
        <name>heme</name>
        <dbReference type="ChEBI" id="CHEBI:30413"/>
    </ligand>
    <ligandPart>
        <name>Fe</name>
        <dbReference type="ChEBI" id="CHEBI:18248"/>
    </ligandPart>
</feature>
<dbReference type="Proteomes" id="UP001454036">
    <property type="component" value="Unassembled WGS sequence"/>
</dbReference>
<dbReference type="GO" id="GO:0005506">
    <property type="term" value="F:iron ion binding"/>
    <property type="evidence" value="ECO:0007669"/>
    <property type="project" value="InterPro"/>
</dbReference>
<dbReference type="GO" id="GO:0020037">
    <property type="term" value="F:heme binding"/>
    <property type="evidence" value="ECO:0007669"/>
    <property type="project" value="InterPro"/>
</dbReference>
<keyword evidence="6 8" id="KW-0408">Iron</keyword>
<keyword evidence="4 8" id="KW-0479">Metal-binding</keyword>
<dbReference type="Gene3D" id="1.10.630.10">
    <property type="entry name" value="Cytochrome P450"/>
    <property type="match status" value="1"/>
</dbReference>
<dbReference type="PANTHER" id="PTHR47944:SF4">
    <property type="entry name" value="OS09G0441700 PROTEIN"/>
    <property type="match status" value="1"/>
</dbReference>
<evidence type="ECO:0000256" key="4">
    <source>
        <dbReference type="ARBA" id="ARBA00022723"/>
    </source>
</evidence>
<keyword evidence="12" id="KW-1185">Reference proteome</keyword>
<evidence type="ECO:0000256" key="6">
    <source>
        <dbReference type="ARBA" id="ARBA00023004"/>
    </source>
</evidence>
<dbReference type="GO" id="GO:0044550">
    <property type="term" value="P:secondary metabolite biosynthetic process"/>
    <property type="evidence" value="ECO:0007669"/>
    <property type="project" value="UniProtKB-ARBA"/>
</dbReference>
<dbReference type="PROSITE" id="PS00086">
    <property type="entry name" value="CYTOCHROME_P450"/>
    <property type="match status" value="1"/>
</dbReference>
<evidence type="ECO:0000256" key="5">
    <source>
        <dbReference type="ARBA" id="ARBA00023002"/>
    </source>
</evidence>
<dbReference type="SUPFAM" id="SSF48264">
    <property type="entry name" value="Cytochrome P450"/>
    <property type="match status" value="1"/>
</dbReference>
<dbReference type="GO" id="GO:0016705">
    <property type="term" value="F:oxidoreductase activity, acting on paired donors, with incorporation or reduction of molecular oxygen"/>
    <property type="evidence" value="ECO:0007669"/>
    <property type="project" value="InterPro"/>
</dbReference>
<feature type="transmembrane region" description="Helical" evidence="10">
    <location>
        <begin position="6"/>
        <end position="23"/>
    </location>
</feature>
<organism evidence="11 12">
    <name type="scientific">Lithospermum erythrorhizon</name>
    <name type="common">Purple gromwell</name>
    <name type="synonym">Lithospermum officinale var. erythrorhizon</name>
    <dbReference type="NCBI Taxonomy" id="34254"/>
    <lineage>
        <taxon>Eukaryota</taxon>
        <taxon>Viridiplantae</taxon>
        <taxon>Streptophyta</taxon>
        <taxon>Embryophyta</taxon>
        <taxon>Tracheophyta</taxon>
        <taxon>Spermatophyta</taxon>
        <taxon>Magnoliopsida</taxon>
        <taxon>eudicotyledons</taxon>
        <taxon>Gunneridae</taxon>
        <taxon>Pentapetalae</taxon>
        <taxon>asterids</taxon>
        <taxon>lamiids</taxon>
        <taxon>Boraginales</taxon>
        <taxon>Boraginaceae</taxon>
        <taxon>Boraginoideae</taxon>
        <taxon>Lithospermeae</taxon>
        <taxon>Lithospermum</taxon>
    </lineage>
</organism>
<dbReference type="InterPro" id="IPR001128">
    <property type="entry name" value="Cyt_P450"/>
</dbReference>
<dbReference type="Pfam" id="PF00067">
    <property type="entry name" value="p450"/>
    <property type="match status" value="1"/>
</dbReference>
<keyword evidence="7 9" id="KW-0503">Monooxygenase</keyword>
<gene>
    <name evidence="11" type="ORF">LIER_34047</name>
</gene>
<dbReference type="EMBL" id="BAABME010014006">
    <property type="protein sequence ID" value="GAA0186759.1"/>
    <property type="molecule type" value="Genomic_DNA"/>
</dbReference>
<dbReference type="InterPro" id="IPR002401">
    <property type="entry name" value="Cyt_P450_E_grp-I"/>
</dbReference>
<evidence type="ECO:0000256" key="9">
    <source>
        <dbReference type="RuleBase" id="RU000461"/>
    </source>
</evidence>
<comment type="similarity">
    <text evidence="2 9">Belongs to the cytochrome P450 family.</text>
</comment>
<comment type="cofactor">
    <cofactor evidence="1 8">
        <name>heme</name>
        <dbReference type="ChEBI" id="CHEBI:30413"/>
    </cofactor>
</comment>
<accession>A0AAV3RZ88</accession>
<evidence type="ECO:0000256" key="7">
    <source>
        <dbReference type="ARBA" id="ARBA00023033"/>
    </source>
</evidence>
<evidence type="ECO:0000256" key="10">
    <source>
        <dbReference type="SAM" id="Phobius"/>
    </source>
</evidence>
<evidence type="ECO:0000256" key="1">
    <source>
        <dbReference type="ARBA" id="ARBA00001971"/>
    </source>
</evidence>
<evidence type="ECO:0000313" key="11">
    <source>
        <dbReference type="EMBL" id="GAA0186759.1"/>
    </source>
</evidence>
<evidence type="ECO:0000313" key="12">
    <source>
        <dbReference type="Proteomes" id="UP001454036"/>
    </source>
</evidence>
<keyword evidence="10" id="KW-0472">Membrane</keyword>
<keyword evidence="10" id="KW-0812">Transmembrane</keyword>
<keyword evidence="5 9" id="KW-0560">Oxidoreductase</keyword>
<reference evidence="11 12" key="1">
    <citation type="submission" date="2024-01" db="EMBL/GenBank/DDBJ databases">
        <title>The complete chloroplast genome sequence of Lithospermum erythrorhizon: insights into the phylogenetic relationship among Boraginaceae species and the maternal lineages of purple gromwells.</title>
        <authorList>
            <person name="Okada T."/>
            <person name="Watanabe K."/>
        </authorList>
    </citation>
    <scope>NUCLEOTIDE SEQUENCE [LARGE SCALE GENOMIC DNA]</scope>
</reference>
<proteinExistence type="inferred from homology"/>
<dbReference type="PRINTS" id="PR00385">
    <property type="entry name" value="P450"/>
</dbReference>
<evidence type="ECO:0000256" key="8">
    <source>
        <dbReference type="PIRSR" id="PIRSR602401-1"/>
    </source>
</evidence>
<dbReference type="InterPro" id="IPR036396">
    <property type="entry name" value="Cyt_P450_sf"/>
</dbReference>
<protein>
    <submittedName>
        <fullName evidence="11">Oxygenase</fullName>
    </submittedName>
</protein>
<keyword evidence="10" id="KW-1133">Transmembrane helix</keyword>
<dbReference type="GO" id="GO:0004497">
    <property type="term" value="F:monooxygenase activity"/>
    <property type="evidence" value="ECO:0007669"/>
    <property type="project" value="UniProtKB-KW"/>
</dbReference>
<dbReference type="InterPro" id="IPR017972">
    <property type="entry name" value="Cyt_P450_CS"/>
</dbReference>
<name>A0AAV3RZ88_LITER</name>
<evidence type="ECO:0000256" key="3">
    <source>
        <dbReference type="ARBA" id="ARBA00022617"/>
    </source>
</evidence>
<evidence type="ECO:0000256" key="2">
    <source>
        <dbReference type="ARBA" id="ARBA00010617"/>
    </source>
</evidence>
<sequence>MGFNLLLSCVLITFVIAVIMLNIKHRKKYARLPPGPSPWPIVGSLPERMKNRPTYKWATKLMKQLATDIVCIRLGNVDVVVVSSAVLAREFLHKNDAIFSSRPNLMSSEYASFGYLTMGLAPHGQQWKKMRKMYVRELMSSARVRWLLNKRNEEADNLVQLIHNQCSKNPEGGEIIDIRLTVRQYCANVIRKMTFSKRYFQDIQHDGSPGDAEKMHVKEIFDMLKYMDEFCISDYLPWLRFLDIDGLENKLRTCVKVIEKYHNPIIEDRIKQWKDKRREHPEDFLDILITLNDESGRPLLSIDEIKAQCTELFFPCDNPSNAVEWIIAEMINQPNIMQEAREEIDKVVGKDRLVEENDIPKLSYLKACVRESLRLHPVTPFVLPHLSTEDANIAGYFIPKGTQVLLLRHMIGRDPKVWDEPLQFEPSRHLQDPSKKVEISEPSLNFIAFSAGMRGCPAMPLGVAMTMMLLGRLVQGFTWNAPPNCENKIDLSEASHGGLYLSKPLHAHAKPRLPTTTYGIPI</sequence>
<comment type="caution">
    <text evidence="11">The sequence shown here is derived from an EMBL/GenBank/DDBJ whole genome shotgun (WGS) entry which is preliminary data.</text>
</comment>
<keyword evidence="3 8" id="KW-0349">Heme</keyword>
<dbReference type="PANTHER" id="PTHR47944">
    <property type="entry name" value="CYTOCHROME P450 98A9"/>
    <property type="match status" value="1"/>
</dbReference>
<dbReference type="AlphaFoldDB" id="A0AAV3RZ88"/>